<dbReference type="AlphaFoldDB" id="A0A8J4YRQ9"/>
<feature type="compositionally biased region" description="Basic and acidic residues" evidence="1">
    <location>
        <begin position="25"/>
        <end position="42"/>
    </location>
</feature>
<dbReference type="EMBL" id="JACEEZ010001307">
    <property type="protein sequence ID" value="KAG0729354.1"/>
    <property type="molecule type" value="Genomic_DNA"/>
</dbReference>
<accession>A0A8J4YRQ9</accession>
<evidence type="ECO:0000313" key="3">
    <source>
        <dbReference type="Proteomes" id="UP000770661"/>
    </source>
</evidence>
<dbReference type="Proteomes" id="UP000770661">
    <property type="component" value="Unassembled WGS sequence"/>
</dbReference>
<evidence type="ECO:0000313" key="2">
    <source>
        <dbReference type="EMBL" id="KAG0729354.1"/>
    </source>
</evidence>
<reference evidence="2" key="1">
    <citation type="submission" date="2020-07" db="EMBL/GenBank/DDBJ databases">
        <title>The High-quality genome of the commercially important snow crab, Chionoecetes opilio.</title>
        <authorList>
            <person name="Jeong J.-H."/>
            <person name="Ryu S."/>
        </authorList>
    </citation>
    <scope>NUCLEOTIDE SEQUENCE</scope>
    <source>
        <strain evidence="2">MADBK_172401_WGS</strain>
        <tissue evidence="2">Digestive gland</tissue>
    </source>
</reference>
<keyword evidence="3" id="KW-1185">Reference proteome</keyword>
<protein>
    <submittedName>
        <fullName evidence="2">Uncharacterized protein</fullName>
    </submittedName>
</protein>
<feature type="compositionally biased region" description="Low complexity" evidence="1">
    <location>
        <begin position="81"/>
        <end position="96"/>
    </location>
</feature>
<comment type="caution">
    <text evidence="2">The sequence shown here is derived from an EMBL/GenBank/DDBJ whole genome shotgun (WGS) entry which is preliminary data.</text>
</comment>
<organism evidence="2 3">
    <name type="scientific">Chionoecetes opilio</name>
    <name type="common">Atlantic snow crab</name>
    <name type="synonym">Cancer opilio</name>
    <dbReference type="NCBI Taxonomy" id="41210"/>
    <lineage>
        <taxon>Eukaryota</taxon>
        <taxon>Metazoa</taxon>
        <taxon>Ecdysozoa</taxon>
        <taxon>Arthropoda</taxon>
        <taxon>Crustacea</taxon>
        <taxon>Multicrustacea</taxon>
        <taxon>Malacostraca</taxon>
        <taxon>Eumalacostraca</taxon>
        <taxon>Eucarida</taxon>
        <taxon>Decapoda</taxon>
        <taxon>Pleocyemata</taxon>
        <taxon>Brachyura</taxon>
        <taxon>Eubrachyura</taxon>
        <taxon>Majoidea</taxon>
        <taxon>Majidae</taxon>
        <taxon>Chionoecetes</taxon>
    </lineage>
</organism>
<gene>
    <name evidence="2" type="ORF">GWK47_030541</name>
</gene>
<proteinExistence type="predicted"/>
<evidence type="ECO:0000256" key="1">
    <source>
        <dbReference type="SAM" id="MobiDB-lite"/>
    </source>
</evidence>
<name>A0A8J4YRQ9_CHIOP</name>
<feature type="compositionally biased region" description="Basic and acidic residues" evidence="1">
    <location>
        <begin position="61"/>
        <end position="80"/>
    </location>
</feature>
<feature type="compositionally biased region" description="Basic and acidic residues" evidence="1">
    <location>
        <begin position="97"/>
        <end position="110"/>
    </location>
</feature>
<sequence>MKEDIFQGDLDDLFDVAHRDALEKTTNEGDRAFLISQREDRSTSSMTGLDTVSARLQEKKRKWEEAEVKRKQAAEMEKKIASSSVPSSQVASSSSSSHEETDGSDAEFKRLSPPKRRAGKKSDMILSKEMTTKLDRFKVSDPAAMAVVGAVAKATCQNIDNITLSTSSLRRHRRKNQRKWPLQRRSNSQRDALCYFTVMPSSCLTSLGDVNALRGSPFTSQVGTRSTSWK</sequence>
<feature type="region of interest" description="Disordered" evidence="1">
    <location>
        <begin position="25"/>
        <end position="124"/>
    </location>
</feature>